<name>A0A383UX27_BLUHO</name>
<evidence type="ECO:0000313" key="4">
    <source>
        <dbReference type="Proteomes" id="UP000275772"/>
    </source>
</evidence>
<dbReference type="AlphaFoldDB" id="A0A383UX27"/>
<dbReference type="Pfam" id="PF10382">
    <property type="entry name" value="ZGRF1-like_N"/>
    <property type="match status" value="1"/>
</dbReference>
<feature type="region of interest" description="Disordered" evidence="1">
    <location>
        <begin position="415"/>
        <end position="439"/>
    </location>
</feature>
<dbReference type="VEuPathDB" id="FungiDB:BLGHR1_14974"/>
<feature type="compositionally biased region" description="Polar residues" evidence="1">
    <location>
        <begin position="664"/>
        <end position="675"/>
    </location>
</feature>
<reference evidence="3 4" key="1">
    <citation type="submission" date="2017-11" db="EMBL/GenBank/DDBJ databases">
        <authorList>
            <person name="Kracher B."/>
        </authorList>
    </citation>
    <scope>NUCLEOTIDE SEQUENCE [LARGE SCALE GENOMIC DNA]</scope>
    <source>
        <strain evidence="3 4">RACE1</strain>
    </source>
</reference>
<dbReference type="InterPro" id="IPR018838">
    <property type="entry name" value="ZGRF1-like_N"/>
</dbReference>
<protein>
    <recommendedName>
        <fullName evidence="2">5'-3' DNA helicase ZGRF1-like N-terminal domain-containing protein</fullName>
    </recommendedName>
</protein>
<feature type="region of interest" description="Disordered" evidence="1">
    <location>
        <begin position="543"/>
        <end position="582"/>
    </location>
</feature>
<organism evidence="3 4">
    <name type="scientific">Blumeria hordei</name>
    <name type="common">Barley powdery mildew</name>
    <name type="synonym">Blumeria graminis f. sp. hordei</name>
    <dbReference type="NCBI Taxonomy" id="2867405"/>
    <lineage>
        <taxon>Eukaryota</taxon>
        <taxon>Fungi</taxon>
        <taxon>Dikarya</taxon>
        <taxon>Ascomycota</taxon>
        <taxon>Pezizomycotina</taxon>
        <taxon>Leotiomycetes</taxon>
        <taxon>Erysiphales</taxon>
        <taxon>Erysiphaceae</taxon>
        <taxon>Blumeria</taxon>
    </lineage>
</organism>
<gene>
    <name evidence="3" type="ORF">BLGHR1_14974</name>
</gene>
<feature type="compositionally biased region" description="Basic and acidic residues" evidence="1">
    <location>
        <begin position="569"/>
        <end position="582"/>
    </location>
</feature>
<feature type="region of interest" description="Disordered" evidence="1">
    <location>
        <begin position="644"/>
        <end position="678"/>
    </location>
</feature>
<feature type="region of interest" description="Disordered" evidence="1">
    <location>
        <begin position="487"/>
        <end position="510"/>
    </location>
</feature>
<evidence type="ECO:0000313" key="3">
    <source>
        <dbReference type="EMBL" id="SZF04178.1"/>
    </source>
</evidence>
<feature type="compositionally biased region" description="Polar residues" evidence="1">
    <location>
        <begin position="487"/>
        <end position="500"/>
    </location>
</feature>
<dbReference type="Proteomes" id="UP000275772">
    <property type="component" value="Unassembled WGS sequence"/>
</dbReference>
<evidence type="ECO:0000259" key="2">
    <source>
        <dbReference type="Pfam" id="PF10382"/>
    </source>
</evidence>
<feature type="compositionally biased region" description="Basic and acidic residues" evidence="1">
    <location>
        <begin position="649"/>
        <end position="663"/>
    </location>
</feature>
<sequence>MISQIVTPEPHDTAVPNTAPVLEYRCLFTRDVQRKQKRWQDGRLRFHTFNRRLMVYDESSNFVGDAHWQKDGIEEGEELHLERNGILVQVVEYYGKKDQDLNGLISQRIKDREQRAAARVSNGLQAMKSSGKPNGILYRQPKERNTMLTPNDHHGKTGIQTISPKTFSQYPSKVADKPWDNDRQAKRCKLTFLPPKDISYHQNSKVDKFKLFPATSGAITIPSGSIAEDQSKKHYPLAVVDLTEESPISPSSLENGDHKYQPDLSTQCKSLEQKAYSSRKSKNTYASQLTGVTLSLSTSKNSAQKKQKGSKSLKLASLNQHCQTNNTNIAEKKKTVQRICENNLTSALIPDNISSDNHLLIDNSDFLSNSATNTSSVHAVLQVERQKPNQNGSSSKKITPLFKKDKIITSVEHNIENENEEKSSSPAKQTFPGELTSTLRIKSRPPRKMMFMESPVSYPSFSKNPIIEKRPINNSVDKIKGLESITVNSESNQNQPTLSPRRSHFCKKRENKNSNYVPINLKSSNDINSLILEASVDYQNMDFRPKSLNSNANNSNDPQPKKPKNHSKSHAEEDKSEKMSKKYATVKEKEPLTNVHSDIGQSFHLNSADKAHISRPSLKTNLHSENTDELAEYPLNEIRDVRASPLTTSKKERIESESKHEEISVNSCSPTTPSTYEKVCGKSRQTSIDLYNEAASKPESGQETVSSKGAEICSELENLSSISVASCRPSVDAISSSNSSGKAKIKSCLSTSTSKAFTRPRVMLSNPATKGLSLQVITANTIDALQLVTDTVPISRFGSQVEESISLDDDIVNYSIEMSKSDDAANGPWSRESFDLFGNWSRPRNQIGVKIL</sequence>
<accession>A0A383UX27</accession>
<feature type="compositionally biased region" description="Polar residues" evidence="1">
    <location>
        <begin position="547"/>
        <end position="558"/>
    </location>
</feature>
<feature type="compositionally biased region" description="Basic residues" evidence="1">
    <location>
        <begin position="501"/>
        <end position="510"/>
    </location>
</feature>
<proteinExistence type="predicted"/>
<evidence type="ECO:0000256" key="1">
    <source>
        <dbReference type="SAM" id="MobiDB-lite"/>
    </source>
</evidence>
<feature type="domain" description="5'-3' DNA helicase ZGRF1-like N-terminal" evidence="2">
    <location>
        <begin position="21"/>
        <end position="101"/>
    </location>
</feature>
<dbReference type="EMBL" id="UNSH01000064">
    <property type="protein sequence ID" value="SZF04178.1"/>
    <property type="molecule type" value="Genomic_DNA"/>
</dbReference>